<dbReference type="PANTHER" id="PTHR45436:SF5">
    <property type="entry name" value="SENSOR HISTIDINE KINASE TRCS"/>
    <property type="match status" value="1"/>
</dbReference>
<comment type="catalytic activity">
    <reaction evidence="1">
        <text>ATP + protein L-histidine = ADP + protein N-phospho-L-histidine.</text>
        <dbReference type="EC" id="2.7.13.3"/>
    </reaction>
</comment>
<keyword evidence="19" id="KW-1185">Reference proteome</keyword>
<dbReference type="CDD" id="cd00075">
    <property type="entry name" value="HATPase"/>
    <property type="match status" value="1"/>
</dbReference>
<dbReference type="CDD" id="cd00082">
    <property type="entry name" value="HisKA"/>
    <property type="match status" value="1"/>
</dbReference>
<dbReference type="InterPro" id="IPR003660">
    <property type="entry name" value="HAMP_dom"/>
</dbReference>
<dbReference type="Gene3D" id="3.30.565.10">
    <property type="entry name" value="Histidine kinase-like ATPase, C-terminal domain"/>
    <property type="match status" value="1"/>
</dbReference>
<feature type="domain" description="Histidine kinase" evidence="16">
    <location>
        <begin position="252"/>
        <end position="469"/>
    </location>
</feature>
<sequence length="475" mass="54250">MMEQLRIALSRLPIKWRIVLMSTVILCLLFVLYNAVQFVTIRSWLTNQEQLSMKRTLAQIDDYFQEKKGTADPELISKSQSYLEKWIEKKQLIRILDQSGTPVVTVSNHLPTEWVEPESVQRLQQLNIWHEDEHLLVLRGPIATDQFRGTIEIINNLELLDHISDLILFVMLAAAIGSVFLSGLGGLVLSKQLLTPIQSLAETIQNIKTRGMHERVRPMNNNDELSRLAWHFNDMMDQLEAAFQQQKQFVEDASHELRTPLTIMKGHLSLLQRWGKDDPEVLDISLEAALQEFQRMDGIVQELLELTRAETQPATALMESVSAKSYIQHTLNRFAAAHPSFTVESELEMAETETIAVVPFQLEQILLILLDNAVKYSSETFLVRVEGKRRGAHVEINVIDFGMGIPDRDVPYVFDRFYRVDKARSRQQGGTGLGLSIAKRLVERNQGQISITSKENEGTTVTVRFPLEEKRLPLT</sequence>
<dbReference type="InterPro" id="IPR041610">
    <property type="entry name" value="ArlS_N"/>
</dbReference>
<dbReference type="AlphaFoldDB" id="A0A559K9T8"/>
<dbReference type="GO" id="GO:0005524">
    <property type="term" value="F:ATP binding"/>
    <property type="evidence" value="ECO:0007669"/>
    <property type="project" value="UniProtKB-KW"/>
</dbReference>
<evidence type="ECO:0000256" key="15">
    <source>
        <dbReference type="SAM" id="Phobius"/>
    </source>
</evidence>
<dbReference type="EC" id="2.7.13.3" evidence="3"/>
<keyword evidence="13" id="KW-0902">Two-component regulatory system</keyword>
<keyword evidence="9" id="KW-0547">Nucleotide-binding</keyword>
<keyword evidence="8 15" id="KW-0812">Transmembrane</keyword>
<evidence type="ECO:0000256" key="7">
    <source>
        <dbReference type="ARBA" id="ARBA00022679"/>
    </source>
</evidence>
<protein>
    <recommendedName>
        <fullName evidence="4">Signal transduction histidine-protein kinase ArlS</fullName>
        <ecNumber evidence="3">2.7.13.3</ecNumber>
    </recommendedName>
</protein>
<dbReference type="InterPro" id="IPR036890">
    <property type="entry name" value="HATPase_C_sf"/>
</dbReference>
<dbReference type="GO" id="GO:0005886">
    <property type="term" value="C:plasma membrane"/>
    <property type="evidence" value="ECO:0007669"/>
    <property type="project" value="UniProtKB-SubCell"/>
</dbReference>
<evidence type="ECO:0000256" key="8">
    <source>
        <dbReference type="ARBA" id="ARBA00022692"/>
    </source>
</evidence>
<dbReference type="PROSITE" id="PS50109">
    <property type="entry name" value="HIS_KIN"/>
    <property type="match status" value="1"/>
</dbReference>
<comment type="caution">
    <text evidence="18">The sequence shown here is derived from an EMBL/GenBank/DDBJ whole genome shotgun (WGS) entry which is preliminary data.</text>
</comment>
<dbReference type="InterPro" id="IPR004358">
    <property type="entry name" value="Sig_transdc_His_kin-like_C"/>
</dbReference>
<accession>A0A559K9T8</accession>
<dbReference type="CDD" id="cd06225">
    <property type="entry name" value="HAMP"/>
    <property type="match status" value="1"/>
</dbReference>
<dbReference type="InterPro" id="IPR050428">
    <property type="entry name" value="TCS_sensor_his_kinase"/>
</dbReference>
<dbReference type="Gene3D" id="1.10.287.130">
    <property type="match status" value="1"/>
</dbReference>
<evidence type="ECO:0000313" key="19">
    <source>
        <dbReference type="Proteomes" id="UP000317036"/>
    </source>
</evidence>
<dbReference type="Pfam" id="PF18719">
    <property type="entry name" value="ArlS_N"/>
    <property type="match status" value="1"/>
</dbReference>
<dbReference type="Pfam" id="PF00512">
    <property type="entry name" value="HisKA"/>
    <property type="match status" value="1"/>
</dbReference>
<dbReference type="SUPFAM" id="SSF55874">
    <property type="entry name" value="ATPase domain of HSP90 chaperone/DNA topoisomerase II/histidine kinase"/>
    <property type="match status" value="1"/>
</dbReference>
<evidence type="ECO:0000256" key="6">
    <source>
        <dbReference type="ARBA" id="ARBA00022553"/>
    </source>
</evidence>
<evidence type="ECO:0000256" key="4">
    <source>
        <dbReference type="ARBA" id="ARBA00015735"/>
    </source>
</evidence>
<evidence type="ECO:0000256" key="10">
    <source>
        <dbReference type="ARBA" id="ARBA00022777"/>
    </source>
</evidence>
<dbReference type="InterPro" id="IPR036097">
    <property type="entry name" value="HisK_dim/P_sf"/>
</dbReference>
<feature type="transmembrane region" description="Helical" evidence="15">
    <location>
        <begin position="16"/>
        <end position="36"/>
    </location>
</feature>
<dbReference type="FunFam" id="1.10.287.130:FF:000001">
    <property type="entry name" value="Two-component sensor histidine kinase"/>
    <property type="match status" value="1"/>
</dbReference>
<dbReference type="SMART" id="SM00387">
    <property type="entry name" value="HATPase_c"/>
    <property type="match status" value="1"/>
</dbReference>
<dbReference type="RefSeq" id="WP_144848688.1">
    <property type="nucleotide sequence ID" value="NZ_VNJI01000019.1"/>
</dbReference>
<dbReference type="PRINTS" id="PR00344">
    <property type="entry name" value="BCTRLSENSOR"/>
</dbReference>
<evidence type="ECO:0000256" key="9">
    <source>
        <dbReference type="ARBA" id="ARBA00022741"/>
    </source>
</evidence>
<dbReference type="PANTHER" id="PTHR45436">
    <property type="entry name" value="SENSOR HISTIDINE KINASE YKOH"/>
    <property type="match status" value="1"/>
</dbReference>
<dbReference type="GO" id="GO:0000155">
    <property type="term" value="F:phosphorelay sensor kinase activity"/>
    <property type="evidence" value="ECO:0007669"/>
    <property type="project" value="InterPro"/>
</dbReference>
<dbReference type="FunFam" id="3.30.565.10:FF:000006">
    <property type="entry name" value="Sensor histidine kinase WalK"/>
    <property type="match status" value="1"/>
</dbReference>
<evidence type="ECO:0000256" key="5">
    <source>
        <dbReference type="ARBA" id="ARBA00022475"/>
    </source>
</evidence>
<dbReference type="EMBL" id="VNJI01000019">
    <property type="protein sequence ID" value="TVY08879.1"/>
    <property type="molecule type" value="Genomic_DNA"/>
</dbReference>
<proteinExistence type="predicted"/>
<dbReference type="InterPro" id="IPR003661">
    <property type="entry name" value="HisK_dim/P_dom"/>
</dbReference>
<keyword evidence="5" id="KW-1003">Cell membrane</keyword>
<dbReference type="SUPFAM" id="SSF47384">
    <property type="entry name" value="Homodimeric domain of signal transducing histidine kinase"/>
    <property type="match status" value="1"/>
</dbReference>
<dbReference type="OrthoDB" id="9786919at2"/>
<keyword evidence="14 15" id="KW-0472">Membrane</keyword>
<evidence type="ECO:0000313" key="18">
    <source>
        <dbReference type="EMBL" id="TVY08879.1"/>
    </source>
</evidence>
<keyword evidence="10 18" id="KW-0418">Kinase</keyword>
<dbReference type="SMART" id="SM00388">
    <property type="entry name" value="HisKA"/>
    <property type="match status" value="1"/>
</dbReference>
<evidence type="ECO:0000256" key="11">
    <source>
        <dbReference type="ARBA" id="ARBA00022840"/>
    </source>
</evidence>
<dbReference type="SMART" id="SM00304">
    <property type="entry name" value="HAMP"/>
    <property type="match status" value="1"/>
</dbReference>
<dbReference type="Pfam" id="PF02518">
    <property type="entry name" value="HATPase_c"/>
    <property type="match status" value="1"/>
</dbReference>
<dbReference type="Gene3D" id="6.10.340.10">
    <property type="match status" value="1"/>
</dbReference>
<evidence type="ECO:0000256" key="12">
    <source>
        <dbReference type="ARBA" id="ARBA00022989"/>
    </source>
</evidence>
<dbReference type="SUPFAM" id="SSF158472">
    <property type="entry name" value="HAMP domain-like"/>
    <property type="match status" value="1"/>
</dbReference>
<gene>
    <name evidence="18" type="ORF">FPZ49_16535</name>
</gene>
<evidence type="ECO:0000256" key="13">
    <source>
        <dbReference type="ARBA" id="ARBA00023012"/>
    </source>
</evidence>
<feature type="domain" description="HAMP" evidence="17">
    <location>
        <begin position="191"/>
        <end position="244"/>
    </location>
</feature>
<evidence type="ECO:0000256" key="14">
    <source>
        <dbReference type="ARBA" id="ARBA00023136"/>
    </source>
</evidence>
<dbReference type="PROSITE" id="PS50885">
    <property type="entry name" value="HAMP"/>
    <property type="match status" value="1"/>
</dbReference>
<organism evidence="18 19">
    <name type="scientific">Paenibacillus cremeus</name>
    <dbReference type="NCBI Taxonomy" id="2163881"/>
    <lineage>
        <taxon>Bacteria</taxon>
        <taxon>Bacillati</taxon>
        <taxon>Bacillota</taxon>
        <taxon>Bacilli</taxon>
        <taxon>Bacillales</taxon>
        <taxon>Paenibacillaceae</taxon>
        <taxon>Paenibacillus</taxon>
    </lineage>
</organism>
<dbReference type="InterPro" id="IPR005467">
    <property type="entry name" value="His_kinase_dom"/>
</dbReference>
<name>A0A559K9T8_9BACL</name>
<evidence type="ECO:0000259" key="16">
    <source>
        <dbReference type="PROSITE" id="PS50109"/>
    </source>
</evidence>
<evidence type="ECO:0000256" key="2">
    <source>
        <dbReference type="ARBA" id="ARBA00004651"/>
    </source>
</evidence>
<keyword evidence="11" id="KW-0067">ATP-binding</keyword>
<dbReference type="InterPro" id="IPR003594">
    <property type="entry name" value="HATPase_dom"/>
</dbReference>
<keyword evidence="6" id="KW-0597">Phosphoprotein</keyword>
<feature type="transmembrane region" description="Helical" evidence="15">
    <location>
        <begin position="166"/>
        <end position="189"/>
    </location>
</feature>
<keyword evidence="12 15" id="KW-1133">Transmembrane helix</keyword>
<evidence type="ECO:0000256" key="1">
    <source>
        <dbReference type="ARBA" id="ARBA00000085"/>
    </source>
</evidence>
<evidence type="ECO:0000259" key="17">
    <source>
        <dbReference type="PROSITE" id="PS50885"/>
    </source>
</evidence>
<comment type="subcellular location">
    <subcellularLocation>
        <location evidence="2">Cell membrane</location>
        <topology evidence="2">Multi-pass membrane protein</topology>
    </subcellularLocation>
</comment>
<evidence type="ECO:0000256" key="3">
    <source>
        <dbReference type="ARBA" id="ARBA00012438"/>
    </source>
</evidence>
<keyword evidence="7" id="KW-0808">Transferase</keyword>
<dbReference type="Pfam" id="PF00672">
    <property type="entry name" value="HAMP"/>
    <property type="match status" value="1"/>
</dbReference>
<reference evidence="18 19" key="1">
    <citation type="submission" date="2019-07" db="EMBL/GenBank/DDBJ databases">
        <authorList>
            <person name="Kim J."/>
        </authorList>
    </citation>
    <scope>NUCLEOTIDE SEQUENCE [LARGE SCALE GENOMIC DNA]</scope>
    <source>
        <strain evidence="18 19">JC52</strain>
    </source>
</reference>
<dbReference type="Proteomes" id="UP000317036">
    <property type="component" value="Unassembled WGS sequence"/>
</dbReference>